<reference evidence="1 2" key="1">
    <citation type="journal article" date="2016" name="Nat. Commun.">
        <title>Thousands of microbial genomes shed light on interconnected biogeochemical processes in an aquifer system.</title>
        <authorList>
            <person name="Anantharaman K."/>
            <person name="Brown C.T."/>
            <person name="Hug L.A."/>
            <person name="Sharon I."/>
            <person name="Castelle C.J."/>
            <person name="Probst A.J."/>
            <person name="Thomas B.C."/>
            <person name="Singh A."/>
            <person name="Wilkins M.J."/>
            <person name="Karaoz U."/>
            <person name="Brodie E.L."/>
            <person name="Williams K.H."/>
            <person name="Hubbard S.S."/>
            <person name="Banfield J.F."/>
        </authorList>
    </citation>
    <scope>NUCLEOTIDE SEQUENCE [LARGE SCALE GENOMIC DNA]</scope>
</reference>
<evidence type="ECO:0000313" key="2">
    <source>
        <dbReference type="Proteomes" id="UP000178797"/>
    </source>
</evidence>
<protein>
    <submittedName>
        <fullName evidence="1">Uncharacterized protein</fullName>
    </submittedName>
</protein>
<dbReference type="Proteomes" id="UP000178797">
    <property type="component" value="Unassembled WGS sequence"/>
</dbReference>
<organism evidence="1 2">
    <name type="scientific">Candidatus Schekmanbacteria bacterium RBG_16_38_10</name>
    <dbReference type="NCBI Taxonomy" id="1817879"/>
    <lineage>
        <taxon>Bacteria</taxon>
        <taxon>Candidatus Schekmaniibacteriota</taxon>
    </lineage>
</organism>
<accession>A0A1F7RPK7</accession>
<gene>
    <name evidence="1" type="ORF">A2W05_09025</name>
</gene>
<dbReference type="EMBL" id="MGDE01000226">
    <property type="protein sequence ID" value="OGL43489.1"/>
    <property type="molecule type" value="Genomic_DNA"/>
</dbReference>
<dbReference type="AlphaFoldDB" id="A0A1F7RPK7"/>
<evidence type="ECO:0000313" key="1">
    <source>
        <dbReference type="EMBL" id="OGL43489.1"/>
    </source>
</evidence>
<sequence>MENSTKKRIQLKEDHIKYLSELPESGMGYQIVDITLKNGQQLNKRVVLNSQFLLLENSENIDPDFIEKVDLGKK</sequence>
<proteinExistence type="predicted"/>
<name>A0A1F7RPK7_9BACT</name>
<comment type="caution">
    <text evidence="1">The sequence shown here is derived from an EMBL/GenBank/DDBJ whole genome shotgun (WGS) entry which is preliminary data.</text>
</comment>